<name>A0A3M8PBQ5_9BACL</name>
<protein>
    <submittedName>
        <fullName evidence="1">Nuclear transport factor 2 family protein</fullName>
    </submittedName>
</protein>
<dbReference type="RefSeq" id="WP_123163896.1">
    <property type="nucleotide sequence ID" value="NZ_RIAX01000001.1"/>
</dbReference>
<organism evidence="1 2">
    <name type="scientific">Planococcus salinus</name>
    <dbReference type="NCBI Taxonomy" id="1848460"/>
    <lineage>
        <taxon>Bacteria</taxon>
        <taxon>Bacillati</taxon>
        <taxon>Bacillota</taxon>
        <taxon>Bacilli</taxon>
        <taxon>Bacillales</taxon>
        <taxon>Caryophanaceae</taxon>
        <taxon>Planococcus</taxon>
    </lineage>
</organism>
<evidence type="ECO:0000313" key="1">
    <source>
        <dbReference type="EMBL" id="RNF41148.1"/>
    </source>
</evidence>
<dbReference type="AlphaFoldDB" id="A0A3M8PBQ5"/>
<gene>
    <name evidence="1" type="ORF">EEX84_02015</name>
</gene>
<evidence type="ECO:0000313" key="2">
    <source>
        <dbReference type="Proteomes" id="UP000275473"/>
    </source>
</evidence>
<dbReference type="Gene3D" id="3.10.450.50">
    <property type="match status" value="1"/>
</dbReference>
<sequence>MMTRENPQFLQSLNDAFIAGDTHFFEDNITDDVIWSIVGNSKIYGKTGFLNFVKENSNVQSTERSIDRVISEGLDLSVTGLIFTEKTAVSAYHDVYRFSGKGKGEIIELTSFLLKLD</sequence>
<proteinExistence type="predicted"/>
<dbReference type="OrthoDB" id="6692273at2"/>
<dbReference type="EMBL" id="RIAX01000001">
    <property type="protein sequence ID" value="RNF41148.1"/>
    <property type="molecule type" value="Genomic_DNA"/>
</dbReference>
<dbReference type="Proteomes" id="UP000275473">
    <property type="component" value="Unassembled WGS sequence"/>
</dbReference>
<keyword evidence="2" id="KW-1185">Reference proteome</keyword>
<dbReference type="InterPro" id="IPR032710">
    <property type="entry name" value="NTF2-like_dom_sf"/>
</dbReference>
<accession>A0A3M8PBQ5</accession>
<comment type="caution">
    <text evidence="1">The sequence shown here is derived from an EMBL/GenBank/DDBJ whole genome shotgun (WGS) entry which is preliminary data.</text>
</comment>
<reference evidence="1 2" key="1">
    <citation type="journal article" date="2018" name="Int. J. Syst. Evol. Microbiol.">
        <title>Planococcus salinus sp. nov., a moderately halophilic bacterium isolated from a saline-alkali soil.</title>
        <authorList>
            <person name="Gan L."/>
        </authorList>
    </citation>
    <scope>NUCLEOTIDE SEQUENCE [LARGE SCALE GENOMIC DNA]</scope>
    <source>
        <strain evidence="1 2">LCB217</strain>
    </source>
</reference>
<dbReference type="SUPFAM" id="SSF54427">
    <property type="entry name" value="NTF2-like"/>
    <property type="match status" value="1"/>
</dbReference>